<feature type="compositionally biased region" description="Basic residues" evidence="1">
    <location>
        <begin position="215"/>
        <end position="232"/>
    </location>
</feature>
<proteinExistence type="predicted"/>
<dbReference type="InParanoid" id="A0A0C3ENA4"/>
<reference evidence="3" key="2">
    <citation type="submission" date="2015-01" db="EMBL/GenBank/DDBJ databases">
        <title>Evolutionary Origins and Diversification of the Mycorrhizal Mutualists.</title>
        <authorList>
            <consortium name="DOE Joint Genome Institute"/>
            <consortium name="Mycorrhizal Genomics Consortium"/>
            <person name="Kohler A."/>
            <person name="Kuo A."/>
            <person name="Nagy L.G."/>
            <person name="Floudas D."/>
            <person name="Copeland A."/>
            <person name="Barry K.W."/>
            <person name="Cichocki N."/>
            <person name="Veneault-Fourrey C."/>
            <person name="LaButti K."/>
            <person name="Lindquist E.A."/>
            <person name="Lipzen A."/>
            <person name="Lundell T."/>
            <person name="Morin E."/>
            <person name="Murat C."/>
            <person name="Riley R."/>
            <person name="Ohm R."/>
            <person name="Sun H."/>
            <person name="Tunlid A."/>
            <person name="Henrissat B."/>
            <person name="Grigoriev I.V."/>
            <person name="Hibbett D.S."/>
            <person name="Martin F."/>
        </authorList>
    </citation>
    <scope>NUCLEOTIDE SEQUENCE [LARGE SCALE GENOMIC DNA]</scope>
    <source>
        <strain evidence="3">F 1598</strain>
    </source>
</reference>
<feature type="compositionally biased region" description="Low complexity" evidence="1">
    <location>
        <begin position="150"/>
        <end position="163"/>
    </location>
</feature>
<gene>
    <name evidence="2" type="ORF">PILCRDRAFT_14709</name>
</gene>
<dbReference type="EMBL" id="KN833067">
    <property type="protein sequence ID" value="KIM74065.1"/>
    <property type="molecule type" value="Genomic_DNA"/>
</dbReference>
<evidence type="ECO:0000313" key="2">
    <source>
        <dbReference type="EMBL" id="KIM74065.1"/>
    </source>
</evidence>
<organism evidence="2 3">
    <name type="scientific">Piloderma croceum (strain F 1598)</name>
    <dbReference type="NCBI Taxonomy" id="765440"/>
    <lineage>
        <taxon>Eukaryota</taxon>
        <taxon>Fungi</taxon>
        <taxon>Dikarya</taxon>
        <taxon>Basidiomycota</taxon>
        <taxon>Agaricomycotina</taxon>
        <taxon>Agaricomycetes</taxon>
        <taxon>Agaricomycetidae</taxon>
        <taxon>Atheliales</taxon>
        <taxon>Atheliaceae</taxon>
        <taxon>Piloderma</taxon>
    </lineage>
</organism>
<sequence length="328" mass="37610">MSNDDVPRRFECDGVFEHEGPAYHNARTTNGTFPRPQLVYHEESGEYVHPCFLTPTQIPHHHNNPNPPSLSSTQNQPTPSPHNYTDINILLQDIQDGDSEAIAYMAELNRYTEERGRIEMERQINREDEYSEKDNNTGLQQTQEMKDPENNTTPTEPPLANTPISPPPPSPTTLDNNTPTLTTPYVTFRSRPQPWPNKKRNKYHYGAHTPVGTTARRRPQPWPNKKHNKYLHGTHTPTGTTTKRRPPPWPILPTPTPILSIGSSHPPPWPNIHHRRRKKHSPVSATPPACPPPWPIIWHHIHPTLQNRRNAKRRIKAQSRSISDKVSF</sequence>
<feature type="compositionally biased region" description="Basic and acidic residues" evidence="1">
    <location>
        <begin position="122"/>
        <end position="135"/>
    </location>
</feature>
<evidence type="ECO:0000256" key="1">
    <source>
        <dbReference type="SAM" id="MobiDB-lite"/>
    </source>
</evidence>
<accession>A0A0C3ENA4</accession>
<name>A0A0C3ENA4_PILCF</name>
<feature type="region of interest" description="Disordered" evidence="1">
    <location>
        <begin position="122"/>
        <end position="248"/>
    </location>
</feature>
<feature type="region of interest" description="Disordered" evidence="1">
    <location>
        <begin position="53"/>
        <end position="85"/>
    </location>
</feature>
<protein>
    <submittedName>
        <fullName evidence="2">Uncharacterized protein</fullName>
    </submittedName>
</protein>
<dbReference type="Proteomes" id="UP000054166">
    <property type="component" value="Unassembled WGS sequence"/>
</dbReference>
<reference evidence="2 3" key="1">
    <citation type="submission" date="2014-04" db="EMBL/GenBank/DDBJ databases">
        <authorList>
            <consortium name="DOE Joint Genome Institute"/>
            <person name="Kuo A."/>
            <person name="Tarkka M."/>
            <person name="Buscot F."/>
            <person name="Kohler A."/>
            <person name="Nagy L.G."/>
            <person name="Floudas D."/>
            <person name="Copeland A."/>
            <person name="Barry K.W."/>
            <person name="Cichocki N."/>
            <person name="Veneault-Fourrey C."/>
            <person name="LaButti K."/>
            <person name="Lindquist E.A."/>
            <person name="Lipzen A."/>
            <person name="Lundell T."/>
            <person name="Morin E."/>
            <person name="Murat C."/>
            <person name="Sun H."/>
            <person name="Tunlid A."/>
            <person name="Henrissat B."/>
            <person name="Grigoriev I.V."/>
            <person name="Hibbett D.S."/>
            <person name="Martin F."/>
            <person name="Nordberg H.P."/>
            <person name="Cantor M.N."/>
            <person name="Hua S.X."/>
        </authorList>
    </citation>
    <scope>NUCLEOTIDE SEQUENCE [LARGE SCALE GENOMIC DNA]</scope>
    <source>
        <strain evidence="2 3">F 1598</strain>
    </source>
</reference>
<keyword evidence="3" id="KW-1185">Reference proteome</keyword>
<dbReference type="AlphaFoldDB" id="A0A0C3ENA4"/>
<feature type="compositionally biased region" description="Low complexity" evidence="1">
    <location>
        <begin position="172"/>
        <end position="184"/>
    </location>
</feature>
<evidence type="ECO:0000313" key="3">
    <source>
        <dbReference type="Proteomes" id="UP000054166"/>
    </source>
</evidence>
<dbReference type="HOGENOM" id="CLU_847628_0_0_1"/>